<accession>A0AA40A374</accession>
<evidence type="ECO:0000313" key="2">
    <source>
        <dbReference type="Proteomes" id="UP001172102"/>
    </source>
</evidence>
<feature type="non-terminal residue" evidence="1">
    <location>
        <position position="1"/>
    </location>
</feature>
<sequence>VAILSWRWDTQTKGQESRNLLAAIAQAVNDGYSHLLADVVSIDQTTKDPSALLRRVADFSALYKDLPVIAAYDMEGPGCRLMDTMRRPWITNEVNLFRDNNTCITYAGHSPRGGAHYTKDLWAHGPDWGYWGEGSGLERSDEHRKYRFAEDLDQVWSTGFTTTLIRMLEGTIDMQDISDLRFIMPQYAPVLTLAHDNMPRADYLMTAALL</sequence>
<dbReference type="Proteomes" id="UP001172102">
    <property type="component" value="Unassembled WGS sequence"/>
</dbReference>
<dbReference type="AlphaFoldDB" id="A0AA40A374"/>
<protein>
    <recommendedName>
        <fullName evidence="3">Heterokaryon incompatibility domain-containing protein</fullName>
    </recommendedName>
</protein>
<keyword evidence="2" id="KW-1185">Reference proteome</keyword>
<comment type="caution">
    <text evidence="1">The sequence shown here is derived from an EMBL/GenBank/DDBJ whole genome shotgun (WGS) entry which is preliminary data.</text>
</comment>
<evidence type="ECO:0008006" key="3">
    <source>
        <dbReference type="Google" id="ProtNLM"/>
    </source>
</evidence>
<name>A0AA40A374_9PEZI</name>
<reference evidence="1" key="1">
    <citation type="submission" date="2023-06" db="EMBL/GenBank/DDBJ databases">
        <title>Genome-scale phylogeny and comparative genomics of the fungal order Sordariales.</title>
        <authorList>
            <consortium name="Lawrence Berkeley National Laboratory"/>
            <person name="Hensen N."/>
            <person name="Bonometti L."/>
            <person name="Westerberg I."/>
            <person name="Brannstrom I.O."/>
            <person name="Guillou S."/>
            <person name="Cros-Aarteil S."/>
            <person name="Calhoun S."/>
            <person name="Haridas S."/>
            <person name="Kuo A."/>
            <person name="Mondo S."/>
            <person name="Pangilinan J."/>
            <person name="Riley R."/>
            <person name="Labutti K."/>
            <person name="Andreopoulos B."/>
            <person name="Lipzen A."/>
            <person name="Chen C."/>
            <person name="Yanf M."/>
            <person name="Daum C."/>
            <person name="Ng V."/>
            <person name="Clum A."/>
            <person name="Steindorff A."/>
            <person name="Ohm R."/>
            <person name="Martin F."/>
            <person name="Silar P."/>
            <person name="Natvig D."/>
            <person name="Lalanne C."/>
            <person name="Gautier V."/>
            <person name="Ament-Velasquez S.L."/>
            <person name="Kruys A."/>
            <person name="Hutchinson M.I."/>
            <person name="Powell A.J."/>
            <person name="Barry K."/>
            <person name="Miller A.N."/>
            <person name="Grigoriev I.V."/>
            <person name="Debuchy R."/>
            <person name="Gladieux P."/>
            <person name="Thoren M.H."/>
            <person name="Johannesson H."/>
        </authorList>
    </citation>
    <scope>NUCLEOTIDE SEQUENCE</scope>
    <source>
        <strain evidence="1">SMH4607-1</strain>
    </source>
</reference>
<dbReference type="EMBL" id="JAUKUA010000006">
    <property type="protein sequence ID" value="KAK0708437.1"/>
    <property type="molecule type" value="Genomic_DNA"/>
</dbReference>
<gene>
    <name evidence="1" type="ORF">B0H67DRAFT_464670</name>
</gene>
<feature type="non-terminal residue" evidence="1">
    <location>
        <position position="210"/>
    </location>
</feature>
<organism evidence="1 2">
    <name type="scientific">Lasiosphaeris hirsuta</name>
    <dbReference type="NCBI Taxonomy" id="260670"/>
    <lineage>
        <taxon>Eukaryota</taxon>
        <taxon>Fungi</taxon>
        <taxon>Dikarya</taxon>
        <taxon>Ascomycota</taxon>
        <taxon>Pezizomycotina</taxon>
        <taxon>Sordariomycetes</taxon>
        <taxon>Sordariomycetidae</taxon>
        <taxon>Sordariales</taxon>
        <taxon>Lasiosphaeriaceae</taxon>
        <taxon>Lasiosphaeris</taxon>
    </lineage>
</organism>
<evidence type="ECO:0000313" key="1">
    <source>
        <dbReference type="EMBL" id="KAK0708437.1"/>
    </source>
</evidence>
<proteinExistence type="predicted"/>